<protein>
    <submittedName>
        <fullName evidence="1">Uncharacterized protein</fullName>
    </submittedName>
</protein>
<name>A0A940SFT0_9BACI</name>
<evidence type="ECO:0000313" key="2">
    <source>
        <dbReference type="Proteomes" id="UP000682134"/>
    </source>
</evidence>
<dbReference type="AlphaFoldDB" id="A0A940SFT0"/>
<keyword evidence="2" id="KW-1185">Reference proteome</keyword>
<dbReference type="Proteomes" id="UP000682134">
    <property type="component" value="Unassembled WGS sequence"/>
</dbReference>
<comment type="caution">
    <text evidence="1">The sequence shown here is derived from an EMBL/GenBank/DDBJ whole genome shotgun (WGS) entry which is preliminary data.</text>
</comment>
<reference evidence="1" key="1">
    <citation type="submission" date="2021-04" db="EMBL/GenBank/DDBJ databases">
        <title>Genome seq and assembly of Bacillus sp.</title>
        <authorList>
            <person name="Chhetri G."/>
        </authorList>
    </citation>
    <scope>NUCLEOTIDE SEQUENCE</scope>
    <source>
        <strain evidence="1">RG28</strain>
    </source>
</reference>
<dbReference type="RefSeq" id="WP_209402724.1">
    <property type="nucleotide sequence ID" value="NZ_JAGIYQ010000002.1"/>
</dbReference>
<dbReference type="EMBL" id="JAGIYQ010000002">
    <property type="protein sequence ID" value="MBP0724322.1"/>
    <property type="molecule type" value="Genomic_DNA"/>
</dbReference>
<accession>A0A940SFT0</accession>
<gene>
    <name evidence="1" type="ORF">J5Y03_03875</name>
</gene>
<evidence type="ECO:0000313" key="1">
    <source>
        <dbReference type="EMBL" id="MBP0724322.1"/>
    </source>
</evidence>
<proteinExistence type="predicted"/>
<organism evidence="1 2">
    <name type="scientific">Gottfriedia endophytica</name>
    <dbReference type="NCBI Taxonomy" id="2820819"/>
    <lineage>
        <taxon>Bacteria</taxon>
        <taxon>Bacillati</taxon>
        <taxon>Bacillota</taxon>
        <taxon>Bacilli</taxon>
        <taxon>Bacillales</taxon>
        <taxon>Bacillaceae</taxon>
        <taxon>Gottfriedia</taxon>
    </lineage>
</organism>
<sequence>MQKKIYDLNKISEENFGLLMKAIEKVFPKFDYYAYNELFTEDHRFEGINIAAIQ</sequence>